<accession>Q2TM32</accession>
<reference evidence="3" key="2">
    <citation type="journal article" date="2005" name="Appl. Environ. Microbiol.">
        <title>Prophage-like elements in bifidobacteria: insights from genomics, transcription, integration, distribution, and phylogenetic analysis.</title>
        <authorList>
            <person name="Ventura M."/>
            <person name="Lee J.H."/>
            <person name="Canchaya C."/>
            <person name="Zink R."/>
            <person name="Leahy S."/>
            <person name="Moreno-Munoz J.A."/>
            <person name="O'Connell-Motherway M."/>
            <person name="Higgins D."/>
            <person name="Fitzgerald G.F."/>
            <person name="O'Sullivan D.J."/>
            <person name="van Sinderen D."/>
        </authorList>
    </citation>
    <scope>NUCLEOTIDE SEQUENCE</scope>
</reference>
<evidence type="ECO:0000256" key="1">
    <source>
        <dbReference type="SAM" id="MobiDB-lite"/>
    </source>
</evidence>
<evidence type="ECO:0000313" key="3">
    <source>
        <dbReference type="EMBL" id="AAY16487.1"/>
    </source>
</evidence>
<dbReference type="Pfam" id="PF08230">
    <property type="entry name" value="CW_7"/>
    <property type="match status" value="1"/>
</dbReference>
<dbReference type="EMBL" id="AY840979">
    <property type="protein sequence ID" value="AAY16487.1"/>
    <property type="molecule type" value="Genomic_DNA"/>
</dbReference>
<evidence type="ECO:0000259" key="2">
    <source>
        <dbReference type="SMART" id="SM01095"/>
    </source>
</evidence>
<dbReference type="SMART" id="SM01095">
    <property type="entry name" value="Cpl-7"/>
    <property type="match status" value="1"/>
</dbReference>
<feature type="domain" description="Cpl-7 lysozyme C-terminal" evidence="2">
    <location>
        <begin position="52"/>
        <end position="90"/>
    </location>
</feature>
<proteinExistence type="predicted"/>
<organism evidence="3">
    <name type="scientific">Bifidobacterium breve</name>
    <dbReference type="NCBI Taxonomy" id="1685"/>
    <lineage>
        <taxon>Bacteria</taxon>
        <taxon>Bacillati</taxon>
        <taxon>Actinomycetota</taxon>
        <taxon>Actinomycetes</taxon>
        <taxon>Bifidobacteriales</taxon>
        <taxon>Bifidobacteriaceae</taxon>
        <taxon>Bifidobacterium</taxon>
    </lineage>
</organism>
<feature type="region of interest" description="Disordered" evidence="1">
    <location>
        <begin position="28"/>
        <end position="47"/>
    </location>
</feature>
<reference evidence="3" key="1">
    <citation type="submission" date="2004-11" db="EMBL/GenBank/DDBJ databases">
        <authorList>
            <person name="Leahy S."/>
            <person name="Moreno-Munoz J.A."/>
            <person name="O'Connell-Motherway M."/>
            <person name="Higgins D."/>
            <person name="Fitzgerald G.F."/>
            <person name="van Sinderen D."/>
        </authorList>
    </citation>
    <scope>NUCLEOTIDE SEQUENCE</scope>
</reference>
<gene>
    <name evidence="3" type="ORF">BB1429</name>
</gene>
<sequence>MGLWASGYNGPLDLNYFRGDASQWQAYANPAGKTQTTTPPQTEKPPTQTVDLQALATATIRGDYGNGRQRRDALGANYDKVMAIVNQRLNNAGTSQTQQQATSTGVTSVTIRSGDAMSAIATRTGL</sequence>
<dbReference type="RefSeq" id="WP_227976749.1">
    <property type="nucleotide sequence ID" value="NZ_LR699003.1"/>
</dbReference>
<name>Q2TM32_BIFBR</name>
<protein>
    <submittedName>
        <fullName evidence="3">Lysin</fullName>
    </submittedName>
</protein>
<feature type="compositionally biased region" description="Low complexity" evidence="1">
    <location>
        <begin position="33"/>
        <end position="47"/>
    </location>
</feature>
<dbReference type="AlphaFoldDB" id="Q2TM32"/>
<dbReference type="InterPro" id="IPR013168">
    <property type="entry name" value="Cpl_7_lyso_C"/>
</dbReference>